<dbReference type="PROSITE" id="PS50093">
    <property type="entry name" value="PKD"/>
    <property type="match status" value="1"/>
</dbReference>
<evidence type="ECO:0000256" key="2">
    <source>
        <dbReference type="ARBA" id="ARBA00022525"/>
    </source>
</evidence>
<name>A0A3D9L5U6_MARFU</name>
<dbReference type="AlphaFoldDB" id="A0A3D9L5U6"/>
<dbReference type="InterPro" id="IPR000601">
    <property type="entry name" value="PKD_dom"/>
</dbReference>
<keyword evidence="2" id="KW-0964">Secreted</keyword>
<sequence>MSVCVLFVFVLIVQVQQAQGQLILQATEDSFTRAGSKSDTNFGDRDFMQSASGEGSNLHEIYLKYDVSNDISDLDMIKSATLNLVPFGTKWGEDGSTTWVSYIQDDTWSEATITYTTRPSTTQDSVAAVVTTSSGGETQESVHTIDITDLLKGETDKVLSMRINNSLLAGTFKANYHTKEYTDGGAYLEIELHKPGTAFSASAQSIKAGGTVSFTDESTYSPTSWKWTFAGGTPAESTEQNPTVTYSTEGKYDVTLEATNAGGSNTVTQSGYIVVDAEGVTTVKIYPAEDSFTRSGSKSDANFGDRDYMQAASGEGSNLHEIYLKYDLSQEIADLELVQSATLNLVPFGTKWGDEGSTTWVSYIQDDTWSETTITYNTGRPTPTEDSVAAVVTTSSGGETLEPVHTIDVTDLVKRETDNTLSLLVKNSLLAGTYKANYHTKEHSTGGAYLEVVIEQSDVLAVKDAQINMDIYPNPTTDRIQIANMNAAITKVVVYNVSGKMERIHLIDAELPEITISLADLAKGTYLIRAYDKQGGVKTGRIIKQ</sequence>
<dbReference type="CDD" id="cd00146">
    <property type="entry name" value="PKD"/>
    <property type="match status" value="1"/>
</dbReference>
<reference evidence="5 6" key="1">
    <citation type="submission" date="2018-07" db="EMBL/GenBank/DDBJ databases">
        <title>Genomic Encyclopedia of Type Strains, Phase IV (KMG-IV): sequencing the most valuable type-strain genomes for metagenomic binning, comparative biology and taxonomic classification.</title>
        <authorList>
            <person name="Goeker M."/>
        </authorList>
    </citation>
    <scope>NUCLEOTIDE SEQUENCE [LARGE SCALE GENOMIC DNA]</scope>
    <source>
        <strain evidence="5 6">DSM 4134</strain>
    </source>
</reference>
<evidence type="ECO:0000256" key="1">
    <source>
        <dbReference type="ARBA" id="ARBA00004613"/>
    </source>
</evidence>
<proteinExistence type="predicted"/>
<dbReference type="EMBL" id="QREG01000006">
    <property type="protein sequence ID" value="REE00086.1"/>
    <property type="molecule type" value="Genomic_DNA"/>
</dbReference>
<evidence type="ECO:0000313" key="6">
    <source>
        <dbReference type="Proteomes" id="UP000256779"/>
    </source>
</evidence>
<protein>
    <submittedName>
        <fullName evidence="5">Putative secreted protein (Por secretion system target)</fullName>
    </submittedName>
</protein>
<feature type="domain" description="PKD" evidence="4">
    <location>
        <begin position="195"/>
        <end position="280"/>
    </location>
</feature>
<dbReference type="Pfam" id="PF18962">
    <property type="entry name" value="Por_Secre_tail"/>
    <property type="match status" value="1"/>
</dbReference>
<dbReference type="Gene3D" id="2.60.40.10">
    <property type="entry name" value="Immunoglobulins"/>
    <property type="match status" value="1"/>
</dbReference>
<dbReference type="InterPro" id="IPR022409">
    <property type="entry name" value="PKD/Chitinase_dom"/>
</dbReference>
<dbReference type="InterPro" id="IPR013783">
    <property type="entry name" value="Ig-like_fold"/>
</dbReference>
<dbReference type="NCBIfam" id="NF033679">
    <property type="entry name" value="DNRLRE_dom"/>
    <property type="match status" value="2"/>
</dbReference>
<dbReference type="InterPro" id="IPR055372">
    <property type="entry name" value="CBM96"/>
</dbReference>
<dbReference type="Pfam" id="PF00801">
    <property type="entry name" value="PKD"/>
    <property type="match status" value="1"/>
</dbReference>
<dbReference type="InterPro" id="IPR026444">
    <property type="entry name" value="Secre_tail"/>
</dbReference>
<evidence type="ECO:0000259" key="4">
    <source>
        <dbReference type="PROSITE" id="PS50093"/>
    </source>
</evidence>
<dbReference type="InterPro" id="IPR035986">
    <property type="entry name" value="PKD_dom_sf"/>
</dbReference>
<gene>
    <name evidence="5" type="ORF">C7460_10623</name>
</gene>
<keyword evidence="3" id="KW-0732">Signal</keyword>
<dbReference type="SMART" id="SM00089">
    <property type="entry name" value="PKD"/>
    <property type="match status" value="1"/>
</dbReference>
<dbReference type="SUPFAM" id="SSF49299">
    <property type="entry name" value="PKD domain"/>
    <property type="match status" value="1"/>
</dbReference>
<dbReference type="Pfam" id="PF24517">
    <property type="entry name" value="CBM96"/>
    <property type="match status" value="2"/>
</dbReference>
<dbReference type="NCBIfam" id="TIGR04183">
    <property type="entry name" value="Por_Secre_tail"/>
    <property type="match status" value="1"/>
</dbReference>
<comment type="caution">
    <text evidence="5">The sequence shown here is derived from an EMBL/GenBank/DDBJ whole genome shotgun (WGS) entry which is preliminary data.</text>
</comment>
<evidence type="ECO:0000256" key="3">
    <source>
        <dbReference type="ARBA" id="ARBA00022729"/>
    </source>
</evidence>
<dbReference type="Proteomes" id="UP000256779">
    <property type="component" value="Unassembled WGS sequence"/>
</dbReference>
<dbReference type="GO" id="GO:0005576">
    <property type="term" value="C:extracellular region"/>
    <property type="evidence" value="ECO:0007669"/>
    <property type="project" value="UniProtKB-SubCell"/>
</dbReference>
<keyword evidence="6" id="KW-1185">Reference proteome</keyword>
<evidence type="ECO:0000313" key="5">
    <source>
        <dbReference type="EMBL" id="REE00086.1"/>
    </source>
</evidence>
<organism evidence="5 6">
    <name type="scientific">Marinoscillum furvescens DSM 4134</name>
    <dbReference type="NCBI Taxonomy" id="1122208"/>
    <lineage>
        <taxon>Bacteria</taxon>
        <taxon>Pseudomonadati</taxon>
        <taxon>Bacteroidota</taxon>
        <taxon>Cytophagia</taxon>
        <taxon>Cytophagales</taxon>
        <taxon>Reichenbachiellaceae</taxon>
        <taxon>Marinoscillum</taxon>
    </lineage>
</organism>
<accession>A0A3D9L5U6</accession>
<comment type="subcellular location">
    <subcellularLocation>
        <location evidence="1">Secreted</location>
    </subcellularLocation>
</comment>